<dbReference type="OrthoDB" id="5419659at2"/>
<sequence>MTKDSYLYPAIFKYGEDGITITFPDLPGCISCGKNDEEALYMARDVLGGWMYQIERAKEKIPKSSSLNMINLNFDEKVLLIDVWMPSVRKSIRNKAVKKTLTIPQWLNERAIEKNLNFSHILQEALKEELGIK</sequence>
<dbReference type="Proteomes" id="UP000321606">
    <property type="component" value="Chromosome"/>
</dbReference>
<dbReference type="RefSeq" id="WP_006807892.1">
    <property type="nucleotide sequence ID" value="NZ_AP019822.1"/>
</dbReference>
<protein>
    <submittedName>
        <fullName evidence="2">Toxin-antitoxin system, antitoxin component, HicB family</fullName>
    </submittedName>
</protein>
<reference evidence="2 3" key="1">
    <citation type="submission" date="2019-07" db="EMBL/GenBank/DDBJ databases">
        <title>Complete Genome Sequence of Leptotrichia goodfellowii Strain JCM 16774.</title>
        <authorList>
            <person name="Watanabe S."/>
            <person name="Cui L."/>
        </authorList>
    </citation>
    <scope>NUCLEOTIDE SEQUENCE [LARGE SCALE GENOMIC DNA]</scope>
    <source>
        <strain evidence="2 3">JCM16774</strain>
    </source>
</reference>
<organism evidence="2 3">
    <name type="scientific">Pseudoleptotrichia goodfellowii</name>
    <dbReference type="NCBI Taxonomy" id="157692"/>
    <lineage>
        <taxon>Bacteria</taxon>
        <taxon>Fusobacteriati</taxon>
        <taxon>Fusobacteriota</taxon>
        <taxon>Fusobacteriia</taxon>
        <taxon>Fusobacteriales</taxon>
        <taxon>Leptotrichiaceae</taxon>
        <taxon>Pseudoleptotrichia</taxon>
    </lineage>
</organism>
<dbReference type="Gene3D" id="3.30.160.250">
    <property type="match status" value="1"/>
</dbReference>
<dbReference type="STRING" id="714315.GCA_000516535_01243"/>
<feature type="domain" description="HicB-like antitoxin of toxin-antitoxin system" evidence="1">
    <location>
        <begin position="9"/>
        <end position="110"/>
    </location>
</feature>
<evidence type="ECO:0000313" key="3">
    <source>
        <dbReference type="Proteomes" id="UP000321606"/>
    </source>
</evidence>
<evidence type="ECO:0000313" key="2">
    <source>
        <dbReference type="EMBL" id="BBM36305.1"/>
    </source>
</evidence>
<dbReference type="InterPro" id="IPR031807">
    <property type="entry name" value="HicB-like"/>
</dbReference>
<gene>
    <name evidence="2" type="ORF">JCM16774_1237</name>
</gene>
<dbReference type="AlphaFoldDB" id="A0A510JDK2"/>
<proteinExistence type="predicted"/>
<dbReference type="Pfam" id="PF15919">
    <property type="entry name" value="HicB_lk_antitox"/>
    <property type="match status" value="1"/>
</dbReference>
<dbReference type="EMBL" id="AP019822">
    <property type="protein sequence ID" value="BBM36305.1"/>
    <property type="molecule type" value="Genomic_DNA"/>
</dbReference>
<name>A0A510JDK2_9FUSO</name>
<evidence type="ECO:0000259" key="1">
    <source>
        <dbReference type="Pfam" id="PF15919"/>
    </source>
</evidence>
<dbReference type="KEGG" id="lgo:JCM16774_1237"/>
<accession>A0A510JDK2</accession>
<dbReference type="SUPFAM" id="SSF143100">
    <property type="entry name" value="TTHA1013/TTHA0281-like"/>
    <property type="match status" value="1"/>
</dbReference>
<dbReference type="InterPro" id="IPR035069">
    <property type="entry name" value="TTHA1013/TTHA0281-like"/>
</dbReference>